<comment type="caution">
    <text evidence="2">The sequence shown here is derived from an EMBL/GenBank/DDBJ whole genome shotgun (WGS) entry which is preliminary data.</text>
</comment>
<accession>A0ABS5Z461</accession>
<organism evidence="2 3">
    <name type="scientific">Paractinoplanes bogorensis</name>
    <dbReference type="NCBI Taxonomy" id="1610840"/>
    <lineage>
        <taxon>Bacteria</taxon>
        <taxon>Bacillati</taxon>
        <taxon>Actinomycetota</taxon>
        <taxon>Actinomycetes</taxon>
        <taxon>Micromonosporales</taxon>
        <taxon>Micromonosporaceae</taxon>
        <taxon>Paractinoplanes</taxon>
    </lineage>
</organism>
<keyword evidence="3" id="KW-1185">Reference proteome</keyword>
<proteinExistence type="predicted"/>
<keyword evidence="1" id="KW-0472">Membrane</keyword>
<dbReference type="RefSeq" id="WP_215795709.1">
    <property type="nucleotide sequence ID" value="NZ_JAHKKG010000020.1"/>
</dbReference>
<sequence>MSHAQVEGGREPVKKSPGWPYAVLLVAVLVLVGGVWTAYDRGLIVEDSGVTACEAMRGGSTTFKTDPDDGKPMTEDEYRRARQVFADSRHDDIRDHGTQVMDIVWRISQMKDDEAGALLYAQPLATQVLGLESACADQGVFLPIESPESTGAPVRKSAGTPVACAAVFKAGQVIAKGFDGACANAGGKVQLVPVFGCKDGRKLFQIDSSTGAKSGWGYAGAKFKATDPTADPAYSTAVQKCLG</sequence>
<gene>
    <name evidence="2" type="ORF">KOI35_43960</name>
</gene>
<name>A0ABS5Z461_9ACTN</name>
<reference evidence="2 3" key="1">
    <citation type="submission" date="2021-06" db="EMBL/GenBank/DDBJ databases">
        <title>Actinoplanes lichenicola sp. nov., and Actinoplanes ovalisporus sp. nov., isolated from lichen in Thailand.</title>
        <authorList>
            <person name="Saeng-In P."/>
            <person name="Kanchanasin P."/>
            <person name="Yuki M."/>
            <person name="Kudo T."/>
            <person name="Ohkuma M."/>
            <person name="Phongsopitanun W."/>
            <person name="Tanasupawat S."/>
        </authorList>
    </citation>
    <scope>NUCLEOTIDE SEQUENCE [LARGE SCALE GENOMIC DNA]</scope>
    <source>
        <strain evidence="2 3">NBRC 110975</strain>
    </source>
</reference>
<evidence type="ECO:0000256" key="1">
    <source>
        <dbReference type="SAM" id="Phobius"/>
    </source>
</evidence>
<dbReference type="EMBL" id="JAHKKG010000020">
    <property type="protein sequence ID" value="MBU2670479.1"/>
    <property type="molecule type" value="Genomic_DNA"/>
</dbReference>
<evidence type="ECO:0000313" key="2">
    <source>
        <dbReference type="EMBL" id="MBU2670479.1"/>
    </source>
</evidence>
<protein>
    <submittedName>
        <fullName evidence="2">Uncharacterized protein</fullName>
    </submittedName>
</protein>
<evidence type="ECO:0000313" key="3">
    <source>
        <dbReference type="Proteomes" id="UP001519654"/>
    </source>
</evidence>
<keyword evidence="1" id="KW-0812">Transmembrane</keyword>
<feature type="transmembrane region" description="Helical" evidence="1">
    <location>
        <begin position="19"/>
        <end position="39"/>
    </location>
</feature>
<keyword evidence="1" id="KW-1133">Transmembrane helix</keyword>
<dbReference type="Proteomes" id="UP001519654">
    <property type="component" value="Unassembled WGS sequence"/>
</dbReference>